<organism evidence="2 3">
    <name type="scientific">Globodera pallida</name>
    <name type="common">Potato cyst nematode worm</name>
    <name type="synonym">Heterodera pallida</name>
    <dbReference type="NCBI Taxonomy" id="36090"/>
    <lineage>
        <taxon>Eukaryota</taxon>
        <taxon>Metazoa</taxon>
        <taxon>Ecdysozoa</taxon>
        <taxon>Nematoda</taxon>
        <taxon>Chromadorea</taxon>
        <taxon>Rhabditida</taxon>
        <taxon>Tylenchina</taxon>
        <taxon>Tylenchomorpha</taxon>
        <taxon>Tylenchoidea</taxon>
        <taxon>Heteroderidae</taxon>
        <taxon>Heteroderinae</taxon>
        <taxon>Globodera</taxon>
    </lineage>
</organism>
<dbReference type="Proteomes" id="UP000050741">
    <property type="component" value="Unassembled WGS sequence"/>
</dbReference>
<dbReference type="AlphaFoldDB" id="A0A183BYN3"/>
<reference evidence="3" key="3">
    <citation type="submission" date="2016-06" db="UniProtKB">
        <authorList>
            <consortium name="WormBaseParasite"/>
        </authorList>
    </citation>
    <scope>IDENTIFICATION</scope>
</reference>
<evidence type="ECO:0000313" key="3">
    <source>
        <dbReference type="WBParaSite" id="GPLIN_000572300"/>
    </source>
</evidence>
<evidence type="ECO:0000256" key="1">
    <source>
        <dbReference type="SAM" id="MobiDB-lite"/>
    </source>
</evidence>
<reference evidence="2" key="2">
    <citation type="submission" date="2014-05" db="EMBL/GenBank/DDBJ databases">
        <title>The genome and life-stage specific transcriptomes of Globodera pallida elucidate key aspects of plant parasitism by a cyst nematode.</title>
        <authorList>
            <person name="Cotton J.A."/>
            <person name="Lilley C.J."/>
            <person name="Jones L.M."/>
            <person name="Kikuchi T."/>
            <person name="Reid A.J."/>
            <person name="Thorpe P."/>
            <person name="Tsai I.J."/>
            <person name="Beasley H."/>
            <person name="Blok V."/>
            <person name="Cock P.J.A."/>
            <person name="Van den Akker S.E."/>
            <person name="Holroyd N."/>
            <person name="Hunt M."/>
            <person name="Mantelin S."/>
            <person name="Naghra H."/>
            <person name="Pain A."/>
            <person name="Palomares-Rius J.E."/>
            <person name="Zarowiecki M."/>
            <person name="Berriman M."/>
            <person name="Jones J.T."/>
            <person name="Urwin P.E."/>
        </authorList>
    </citation>
    <scope>NUCLEOTIDE SEQUENCE [LARGE SCALE GENOMIC DNA]</scope>
    <source>
        <strain evidence="2">Lindley</strain>
    </source>
</reference>
<accession>A0A183BYN3</accession>
<keyword evidence="2" id="KW-1185">Reference proteome</keyword>
<protein>
    <submittedName>
        <fullName evidence="3">HNH endonuclease</fullName>
    </submittedName>
</protein>
<reference evidence="2" key="1">
    <citation type="submission" date="2013-12" db="EMBL/GenBank/DDBJ databases">
        <authorList>
            <person name="Aslett M."/>
        </authorList>
    </citation>
    <scope>NUCLEOTIDE SEQUENCE [LARGE SCALE GENOMIC DNA]</scope>
    <source>
        <strain evidence="2">Lindley</strain>
    </source>
</reference>
<feature type="region of interest" description="Disordered" evidence="1">
    <location>
        <begin position="51"/>
        <end position="70"/>
    </location>
</feature>
<proteinExistence type="predicted"/>
<sequence length="70" mass="8057">MHRRQKYRHQPVHPVLAMLNQTQKKPNPSNWMNNAKYLIEYSEKGGGTMIKPKNGINYGLNKMSNTKSTG</sequence>
<dbReference type="WBParaSite" id="GPLIN_000572300">
    <property type="protein sequence ID" value="GPLIN_000572300"/>
    <property type="gene ID" value="GPLIN_000572300"/>
</dbReference>
<name>A0A183BYN3_GLOPA</name>
<evidence type="ECO:0000313" key="2">
    <source>
        <dbReference type="Proteomes" id="UP000050741"/>
    </source>
</evidence>